<feature type="compositionally biased region" description="Basic and acidic residues" evidence="6">
    <location>
        <begin position="189"/>
        <end position="199"/>
    </location>
</feature>
<protein>
    <recommendedName>
        <fullName evidence="12">RNA polymerase II-associated protein 1 C-terminal domain-containing protein</fullName>
    </recommendedName>
</protein>
<dbReference type="Pfam" id="PF08620">
    <property type="entry name" value="RPAP1_C"/>
    <property type="match status" value="1"/>
</dbReference>
<feature type="domain" description="RPAP1/MINIYO-like TPR repeats" evidence="9">
    <location>
        <begin position="1077"/>
        <end position="1182"/>
    </location>
</feature>
<dbReference type="InterPro" id="IPR013929">
    <property type="entry name" value="RPAP1_C"/>
</dbReference>
<gene>
    <name evidence="10" type="ORF">GALMADRAFT_112269</name>
</gene>
<feature type="coiled-coil region" evidence="5">
    <location>
        <begin position="719"/>
        <end position="746"/>
    </location>
</feature>
<name>A0A067THD4_GALM3</name>
<dbReference type="PANTHER" id="PTHR21483:SF18">
    <property type="entry name" value="RNA POLYMERASE II-ASSOCIATED PROTEIN 1"/>
    <property type="match status" value="1"/>
</dbReference>
<keyword evidence="3" id="KW-0804">Transcription</keyword>
<evidence type="ECO:0008006" key="12">
    <source>
        <dbReference type="Google" id="ProtNLM"/>
    </source>
</evidence>
<feature type="region of interest" description="Disordered" evidence="6">
    <location>
        <begin position="1"/>
        <end position="107"/>
    </location>
</feature>
<dbReference type="HOGENOM" id="CLU_006940_0_0_1"/>
<reference evidence="11" key="1">
    <citation type="journal article" date="2014" name="Proc. Natl. Acad. Sci. U.S.A.">
        <title>Extensive sampling of basidiomycete genomes demonstrates inadequacy of the white-rot/brown-rot paradigm for wood decay fungi.</title>
        <authorList>
            <person name="Riley R."/>
            <person name="Salamov A.A."/>
            <person name="Brown D.W."/>
            <person name="Nagy L.G."/>
            <person name="Floudas D."/>
            <person name="Held B.W."/>
            <person name="Levasseur A."/>
            <person name="Lombard V."/>
            <person name="Morin E."/>
            <person name="Otillar R."/>
            <person name="Lindquist E.A."/>
            <person name="Sun H."/>
            <person name="LaButti K.M."/>
            <person name="Schmutz J."/>
            <person name="Jabbour D."/>
            <person name="Luo H."/>
            <person name="Baker S.E."/>
            <person name="Pisabarro A.G."/>
            <person name="Walton J.D."/>
            <person name="Blanchette R.A."/>
            <person name="Henrissat B."/>
            <person name="Martin F."/>
            <person name="Cullen D."/>
            <person name="Hibbett D.S."/>
            <person name="Grigoriev I.V."/>
        </authorList>
    </citation>
    <scope>NUCLEOTIDE SEQUENCE [LARGE SCALE GENOMIC DNA]</scope>
    <source>
        <strain evidence="11">CBS 339.88</strain>
    </source>
</reference>
<feature type="compositionally biased region" description="Low complexity" evidence="6">
    <location>
        <begin position="17"/>
        <end position="29"/>
    </location>
</feature>
<dbReference type="AlphaFoldDB" id="A0A067THD4"/>
<dbReference type="Pfam" id="PF25766">
    <property type="entry name" value="TPR_RPAP1"/>
    <property type="match status" value="1"/>
</dbReference>
<evidence type="ECO:0000256" key="2">
    <source>
        <dbReference type="ARBA" id="ARBA00009953"/>
    </source>
</evidence>
<evidence type="ECO:0000256" key="6">
    <source>
        <dbReference type="SAM" id="MobiDB-lite"/>
    </source>
</evidence>
<feature type="compositionally biased region" description="Low complexity" evidence="6">
    <location>
        <begin position="178"/>
        <end position="188"/>
    </location>
</feature>
<evidence type="ECO:0000259" key="7">
    <source>
        <dbReference type="Pfam" id="PF08620"/>
    </source>
</evidence>
<feature type="compositionally biased region" description="Basic and acidic residues" evidence="6">
    <location>
        <begin position="162"/>
        <end position="172"/>
    </location>
</feature>
<comment type="similarity">
    <text evidence="2">Belongs to the RPAP1 family.</text>
</comment>
<evidence type="ECO:0000259" key="8">
    <source>
        <dbReference type="Pfam" id="PF08621"/>
    </source>
</evidence>
<feature type="compositionally biased region" description="Basic and acidic residues" evidence="6">
    <location>
        <begin position="46"/>
        <end position="61"/>
    </location>
</feature>
<evidence type="ECO:0000313" key="11">
    <source>
        <dbReference type="Proteomes" id="UP000027222"/>
    </source>
</evidence>
<dbReference type="OrthoDB" id="348201at2759"/>
<keyword evidence="11" id="KW-1185">Reference proteome</keyword>
<evidence type="ECO:0000256" key="4">
    <source>
        <dbReference type="ARBA" id="ARBA00023242"/>
    </source>
</evidence>
<evidence type="ECO:0000313" key="10">
    <source>
        <dbReference type="EMBL" id="KDR82536.1"/>
    </source>
</evidence>
<evidence type="ECO:0000256" key="5">
    <source>
        <dbReference type="SAM" id="Coils"/>
    </source>
</evidence>
<feature type="domain" description="RPAP1 N-terminal" evidence="8">
    <location>
        <begin position="84"/>
        <end position="128"/>
    </location>
</feature>
<accession>A0A067THD4</accession>
<keyword evidence="5" id="KW-0175">Coiled coil</keyword>
<sequence length="1268" mass="141585">MAQTPPIIGSIVERRPSSSNWAPKPSSSSKTGFPTVQHRSKSAFSRNREEQRKLGGSRLKDAPTVSHSNKTPLSPPPEPDDWRQQISRDNEDRVAAMTDEEREEERRQILDRFGAQVGDILKRARQARIKKQEKAEENVTLPVANRNPIEGHSQPLPIPVTQEERKNFERARSPPPSSMTSPNSSRPSSRADRRLRFAELEPGDVHVYVSAPPSPKRRAIALPPPDPNASAPTVSLGQWKGKMVPQNLGPPQPEPPKPEAVESQEPEEGSAEYIRRKFFPFAPKDDPNLAWMDVDSAPVSDSSTSSLRFDLQGNPIPPSVSLSLPTHLGLHHHAEGSRAGYTLDDIFLLSRSTVPAQRATMLGILARIARRLEEMKKGRIDGMEELVGKEGELRKRILAAGVEAMSSRGNVGTRAIEVVWECIVGWIPEAMDVEGVEMDSSPDSPINTLPLEFFLPQVTTMLSQGAIPPESATQLLSVLHRLAQHNTATATSIVSTQKLLPTVLEIFLLAPVPQHDSSQLPHPDPLALRLFHTLAVSSRANALEIEKLADPLLRFVTYSSFDSPYPPALSINLLTSTLRLYCVLASYGLYCHIAGTAVEQLAHIEQYVISEACTSNTLTITWANLVEAWIVCATDPHQTTPPHDIKWSQVVGWNWSMGISEIQDRLGSHEKDWVMWTATWQAQAAWLEGAKINGIKGGEAERSEFIDTVKTGFESGREHDIVMAALDKLQKELEGYQSEDMDQLEKMASYFRLLTSLIRLWLACIPPHSEGLPSSPPFSLLFGTLSELARRLLNHPLWSLLALPDAPLPYLYCREMSQFLSYYLRLSERLPGTAQSLWLAQAFSIVLKLIPGDEDHAQTIIKDLANQLNQQWATSQGIQVSPLIWERGGLGILEPFLFNMMRPLEDVYIGPLTMTPQSIKSSTTQRLSSLSSLQQLGLPLRRDWTMSPLDHLLRSGDSSVFKALPISWDSSEVEVARASLFLTKIAQEALLNFSITSFVLTREEAEFGCMKVFMLEHGQPQNDSAEEVFRDSVVERLMEDILRPYTASSPDAHIVSSVSQEGDLERVAARFLGPSVPFFQFYTDFVSLYDAISFSHPLFALLLIPPISMRYLIDYRKHFWCDFNHVVRTIRISPAQVLSADIREYFYPIETDPQIIASYLSSILKENVHDFMRLVALHHIASNIWPDLRDQALENEDRASALLKAVVGQASLNVLRDVVRYRQTLSGPILLPPSCFGAIDGVRSSRMELVLRWGGQSVADRLVGLLNE</sequence>
<dbReference type="PANTHER" id="PTHR21483">
    <property type="entry name" value="RNA POLYMERASE II-ASSOCIATED PROTEIN 1"/>
    <property type="match status" value="1"/>
</dbReference>
<proteinExistence type="inferred from homology"/>
<dbReference type="InterPro" id="IPR057989">
    <property type="entry name" value="TPR_RPAP1/MINIYO-like"/>
</dbReference>
<feature type="region of interest" description="Disordered" evidence="6">
    <location>
        <begin position="127"/>
        <end position="269"/>
    </location>
</feature>
<evidence type="ECO:0000256" key="1">
    <source>
        <dbReference type="ARBA" id="ARBA00004123"/>
    </source>
</evidence>
<dbReference type="Pfam" id="PF08621">
    <property type="entry name" value="RPAP1_N"/>
    <property type="match status" value="1"/>
</dbReference>
<dbReference type="GO" id="GO:0006366">
    <property type="term" value="P:transcription by RNA polymerase II"/>
    <property type="evidence" value="ECO:0007669"/>
    <property type="project" value="InterPro"/>
</dbReference>
<keyword evidence="4" id="KW-0539">Nucleus</keyword>
<feature type="compositionally biased region" description="Basic and acidic residues" evidence="6">
    <location>
        <begin position="80"/>
        <end position="94"/>
    </location>
</feature>
<feature type="domain" description="RPAP1 C-terminal" evidence="7">
    <location>
        <begin position="306"/>
        <end position="372"/>
    </location>
</feature>
<dbReference type="EMBL" id="KL142369">
    <property type="protein sequence ID" value="KDR82536.1"/>
    <property type="molecule type" value="Genomic_DNA"/>
</dbReference>
<evidence type="ECO:0000256" key="3">
    <source>
        <dbReference type="ARBA" id="ARBA00023163"/>
    </source>
</evidence>
<dbReference type="Proteomes" id="UP000027222">
    <property type="component" value="Unassembled WGS sequence"/>
</dbReference>
<dbReference type="STRING" id="685588.A0A067THD4"/>
<comment type="subcellular location">
    <subcellularLocation>
        <location evidence="1">Nucleus</location>
    </subcellularLocation>
</comment>
<dbReference type="InterPro" id="IPR013930">
    <property type="entry name" value="RPAP1_N"/>
</dbReference>
<organism evidence="10 11">
    <name type="scientific">Galerina marginata (strain CBS 339.88)</name>
    <dbReference type="NCBI Taxonomy" id="685588"/>
    <lineage>
        <taxon>Eukaryota</taxon>
        <taxon>Fungi</taxon>
        <taxon>Dikarya</taxon>
        <taxon>Basidiomycota</taxon>
        <taxon>Agaricomycotina</taxon>
        <taxon>Agaricomycetes</taxon>
        <taxon>Agaricomycetidae</taxon>
        <taxon>Agaricales</taxon>
        <taxon>Agaricineae</taxon>
        <taxon>Strophariaceae</taxon>
        <taxon>Galerina</taxon>
    </lineage>
</organism>
<dbReference type="InterPro" id="IPR039913">
    <property type="entry name" value="RPAP1/Rba50"/>
</dbReference>
<evidence type="ECO:0000259" key="9">
    <source>
        <dbReference type="Pfam" id="PF25766"/>
    </source>
</evidence>